<organism evidence="6 7">
    <name type="scientific">Mycena venus</name>
    <dbReference type="NCBI Taxonomy" id="2733690"/>
    <lineage>
        <taxon>Eukaryota</taxon>
        <taxon>Fungi</taxon>
        <taxon>Dikarya</taxon>
        <taxon>Basidiomycota</taxon>
        <taxon>Agaricomycotina</taxon>
        <taxon>Agaricomycetes</taxon>
        <taxon>Agaricomycetidae</taxon>
        <taxon>Agaricales</taxon>
        <taxon>Marasmiineae</taxon>
        <taxon>Mycenaceae</taxon>
        <taxon>Mycena</taxon>
    </lineage>
</organism>
<dbReference type="Pfam" id="PF01753">
    <property type="entry name" value="zf-MYND"/>
    <property type="match status" value="1"/>
</dbReference>
<evidence type="ECO:0000313" key="7">
    <source>
        <dbReference type="Proteomes" id="UP000620124"/>
    </source>
</evidence>
<evidence type="ECO:0000259" key="5">
    <source>
        <dbReference type="PROSITE" id="PS50865"/>
    </source>
</evidence>
<keyword evidence="7" id="KW-1185">Reference proteome</keyword>
<dbReference type="InterPro" id="IPR002893">
    <property type="entry name" value="Znf_MYND"/>
</dbReference>
<evidence type="ECO:0000256" key="2">
    <source>
        <dbReference type="ARBA" id="ARBA00022771"/>
    </source>
</evidence>
<name>A0A8H6YQQ8_9AGAR</name>
<dbReference type="EMBL" id="JACAZI010000004">
    <property type="protein sequence ID" value="KAF7363127.1"/>
    <property type="molecule type" value="Genomic_DNA"/>
</dbReference>
<dbReference type="Proteomes" id="UP000620124">
    <property type="component" value="Unassembled WGS sequence"/>
</dbReference>
<sequence>MHASLRLDNTFKLPEPLKTLAISAANGSLDDLTKLHDLIPDSPQSQLRLFIPVLYANLNFSDISDLRAQLEIDFSVVQLRTSKAILALKGICELQKHLISRAYGEIWSSAWEWIQFLDDCDKQRPGETGASSSELRMLYITVISSLSDDADTLSTMKRTPRIRKYFGKGWVAVVDQLQPSDELFRKLCDFSIQHVNAKDTANLQELINGAGSIPEFASLMVKHIRCAVPHKQHAPSPHDGFALLAVFALLLETDLFHGPLREPLVTNGIVECLTVALHALCGPDMLMTEQLIPMCFGVLYPSISTFPGFPLFKQALDNGLLRALVLCAGRRERILQTALHWFLREPLLEMLVYHSVLSSLRPVFDEAKNLANSPGFRSSEYAREWDNFVTLATERLAVMERYDSGELVAIRACDNVECSAMRKNDELLRCTACRNAFYCSKECQAADWASGHRKLCKNAFNRIHEKCPQLTFRDHDFLRALVHSDYLSRRDNLLAMHIMFLQGDPDAPFFIKFDYRKGSVSMDTGEVPGEMAEYAVRATRSGGRVELHMVVVREGTGRSRAHVIPLRSADGRVLEGLKAMARGDYVAPESPEMRLSSLDLARTH</sequence>
<keyword evidence="1" id="KW-0479">Metal-binding</keyword>
<dbReference type="OrthoDB" id="2957239at2759"/>
<keyword evidence="2 4" id="KW-0863">Zinc-finger</keyword>
<gene>
    <name evidence="6" type="ORF">MVEN_00665200</name>
</gene>
<feature type="domain" description="MYND-type" evidence="5">
    <location>
        <begin position="413"/>
        <end position="456"/>
    </location>
</feature>
<proteinExistence type="predicted"/>
<dbReference type="AlphaFoldDB" id="A0A8H6YQQ8"/>
<comment type="caution">
    <text evidence="6">The sequence shown here is derived from an EMBL/GenBank/DDBJ whole genome shotgun (WGS) entry which is preliminary data.</text>
</comment>
<dbReference type="SUPFAM" id="SSF144232">
    <property type="entry name" value="HIT/MYND zinc finger-like"/>
    <property type="match status" value="1"/>
</dbReference>
<evidence type="ECO:0000256" key="4">
    <source>
        <dbReference type="PROSITE-ProRule" id="PRU00134"/>
    </source>
</evidence>
<protein>
    <submittedName>
        <fullName evidence="6">MYND-type domain-containing protein</fullName>
    </submittedName>
</protein>
<evidence type="ECO:0000313" key="6">
    <source>
        <dbReference type="EMBL" id="KAF7363127.1"/>
    </source>
</evidence>
<evidence type="ECO:0000256" key="3">
    <source>
        <dbReference type="ARBA" id="ARBA00022833"/>
    </source>
</evidence>
<dbReference type="PROSITE" id="PS50865">
    <property type="entry name" value="ZF_MYND_2"/>
    <property type="match status" value="1"/>
</dbReference>
<dbReference type="PROSITE" id="PS01360">
    <property type="entry name" value="ZF_MYND_1"/>
    <property type="match status" value="1"/>
</dbReference>
<reference evidence="6" key="1">
    <citation type="submission" date="2020-05" db="EMBL/GenBank/DDBJ databases">
        <title>Mycena genomes resolve the evolution of fungal bioluminescence.</title>
        <authorList>
            <person name="Tsai I.J."/>
        </authorList>
    </citation>
    <scope>NUCLEOTIDE SEQUENCE</scope>
    <source>
        <strain evidence="6">CCC161011</strain>
    </source>
</reference>
<keyword evidence="3" id="KW-0862">Zinc</keyword>
<accession>A0A8H6YQQ8</accession>
<evidence type="ECO:0000256" key="1">
    <source>
        <dbReference type="ARBA" id="ARBA00022723"/>
    </source>
</evidence>
<dbReference type="Gene3D" id="6.10.140.2220">
    <property type="match status" value="1"/>
</dbReference>
<dbReference type="GO" id="GO:0008270">
    <property type="term" value="F:zinc ion binding"/>
    <property type="evidence" value="ECO:0007669"/>
    <property type="project" value="UniProtKB-KW"/>
</dbReference>